<evidence type="ECO:0000256" key="4">
    <source>
        <dbReference type="ARBA" id="ARBA00022833"/>
    </source>
</evidence>
<gene>
    <name evidence="8" type="ORF">Fcan01_25311</name>
</gene>
<dbReference type="GO" id="GO:0003712">
    <property type="term" value="F:transcription coregulator activity"/>
    <property type="evidence" value="ECO:0007669"/>
    <property type="project" value="TreeGrafter"/>
</dbReference>
<dbReference type="EMBL" id="LNIX01000036">
    <property type="protein sequence ID" value="OXA39886.1"/>
    <property type="molecule type" value="Genomic_DNA"/>
</dbReference>
<sequence>MPTSKLKKFRKQSVLRMNEVNEARRRQKKGNTLMLNNTTDSCLLCHTAGTNPTTPTPNLDLNARVIFLLQKLLHVSPTVCDDLLQNYGHPADWISLCFKCNDIVVKGCKLFDQITKLEEELDSIREQVKSKVSVKEEIGEDGDREESDSATKIIRRYLVSSGFVGEESDIGVEIYPDPDVSIKVEVDESDGAIPPPDFVTHYFNLDKNEPFVLPSVEAVGVDPLAFQDDEMVEYIPSANQPPRRGRPRKQARTKKGRMIGKISKPATVQDYDRDEDEKSDQDDRHNDYSDQGSLAPSAQPEPATLSWAEIMAKFPPPPPTPEDEELIPSQRHEKELERLTNLATKYNITSFPCPHCPKEMSKISYWSSHVDWCTDKTMGYKCDTCEKVVKTKEVLENHILSTHVSEEAFTCCGCNTFFRRWEYFDDHAIKNADCAKFAIFCTNAPCKIAFSSEQVCQIHSECRHSDINPFKCLEPGCGKRFSTWHLLKWHFEMHHTEGNSAVCDQCGKEFKAERSLRHHVNNVHRTREEGAPRFPCDICGREMVTMSKLIRHKQIHINPDDAPHLCTLCGKRFRLKNYLNIHMWSHDPDRREKYSSYKPKQRKRGDGEVKRGVAGARIGRPKKMEVEKATEAVRELEENK</sequence>
<dbReference type="OrthoDB" id="6077919at2759"/>
<dbReference type="SMART" id="SM00355">
    <property type="entry name" value="ZnF_C2H2"/>
    <property type="match status" value="7"/>
</dbReference>
<feature type="domain" description="C2H2-type" evidence="7">
    <location>
        <begin position="564"/>
        <end position="591"/>
    </location>
</feature>
<evidence type="ECO:0000256" key="1">
    <source>
        <dbReference type="ARBA" id="ARBA00022723"/>
    </source>
</evidence>
<keyword evidence="1" id="KW-0479">Metal-binding</keyword>
<dbReference type="GO" id="GO:0006357">
    <property type="term" value="P:regulation of transcription by RNA polymerase II"/>
    <property type="evidence" value="ECO:0007669"/>
    <property type="project" value="TreeGrafter"/>
</dbReference>
<feature type="region of interest" description="Disordered" evidence="6">
    <location>
        <begin position="589"/>
        <end position="640"/>
    </location>
</feature>
<evidence type="ECO:0000256" key="2">
    <source>
        <dbReference type="ARBA" id="ARBA00022737"/>
    </source>
</evidence>
<evidence type="ECO:0000256" key="6">
    <source>
        <dbReference type="SAM" id="MobiDB-lite"/>
    </source>
</evidence>
<reference evidence="8 9" key="1">
    <citation type="submission" date="2015-12" db="EMBL/GenBank/DDBJ databases">
        <title>The genome of Folsomia candida.</title>
        <authorList>
            <person name="Faddeeva A."/>
            <person name="Derks M.F."/>
            <person name="Anvar Y."/>
            <person name="Smit S."/>
            <person name="Van Straalen N."/>
            <person name="Roelofs D."/>
        </authorList>
    </citation>
    <scope>NUCLEOTIDE SEQUENCE [LARGE SCALE GENOMIC DNA]</scope>
    <source>
        <strain evidence="8 9">VU population</strain>
        <tissue evidence="8">Whole body</tissue>
    </source>
</reference>
<evidence type="ECO:0000256" key="3">
    <source>
        <dbReference type="ARBA" id="ARBA00022771"/>
    </source>
</evidence>
<keyword evidence="9" id="KW-1185">Reference proteome</keyword>
<dbReference type="Proteomes" id="UP000198287">
    <property type="component" value="Unassembled WGS sequence"/>
</dbReference>
<dbReference type="Pfam" id="PF00096">
    <property type="entry name" value="zf-C2H2"/>
    <property type="match status" value="2"/>
</dbReference>
<name>A0A226D6J5_FOLCA</name>
<dbReference type="PROSITE" id="PS50157">
    <property type="entry name" value="ZINC_FINGER_C2H2_2"/>
    <property type="match status" value="5"/>
</dbReference>
<dbReference type="PANTHER" id="PTHR46179:SF26">
    <property type="entry name" value="ZINC FINGER PROTEIN 423 HOMOLOG"/>
    <property type="match status" value="1"/>
</dbReference>
<keyword evidence="2" id="KW-0677">Repeat</keyword>
<organism evidence="8 9">
    <name type="scientific">Folsomia candida</name>
    <name type="common">Springtail</name>
    <dbReference type="NCBI Taxonomy" id="158441"/>
    <lineage>
        <taxon>Eukaryota</taxon>
        <taxon>Metazoa</taxon>
        <taxon>Ecdysozoa</taxon>
        <taxon>Arthropoda</taxon>
        <taxon>Hexapoda</taxon>
        <taxon>Collembola</taxon>
        <taxon>Entomobryomorpha</taxon>
        <taxon>Isotomoidea</taxon>
        <taxon>Isotomidae</taxon>
        <taxon>Proisotominae</taxon>
        <taxon>Folsomia</taxon>
    </lineage>
</organism>
<dbReference type="InterPro" id="IPR051061">
    <property type="entry name" value="Zinc_finger_trans_reg"/>
</dbReference>
<evidence type="ECO:0000259" key="7">
    <source>
        <dbReference type="PROSITE" id="PS50157"/>
    </source>
</evidence>
<dbReference type="GO" id="GO:0008270">
    <property type="term" value="F:zinc ion binding"/>
    <property type="evidence" value="ECO:0007669"/>
    <property type="project" value="UniProtKB-KW"/>
</dbReference>
<dbReference type="PROSITE" id="PS00028">
    <property type="entry name" value="ZINC_FINGER_C2H2_1"/>
    <property type="match status" value="5"/>
</dbReference>
<keyword evidence="3 5" id="KW-0863">Zinc-finger</keyword>
<comment type="caution">
    <text evidence="8">The sequence shown here is derived from an EMBL/GenBank/DDBJ whole genome shotgun (WGS) entry which is preliminary data.</text>
</comment>
<protein>
    <submittedName>
        <fullName evidence="8">Zinc finger protein 26</fullName>
    </submittedName>
</protein>
<dbReference type="Gene3D" id="3.30.160.60">
    <property type="entry name" value="Classic Zinc Finger"/>
    <property type="match status" value="4"/>
</dbReference>
<feature type="compositionally biased region" description="Basic residues" evidence="6">
    <location>
        <begin position="243"/>
        <end position="258"/>
    </location>
</feature>
<feature type="domain" description="C2H2-type" evidence="7">
    <location>
        <begin position="501"/>
        <end position="529"/>
    </location>
</feature>
<dbReference type="InterPro" id="IPR036236">
    <property type="entry name" value="Znf_C2H2_sf"/>
</dbReference>
<feature type="compositionally biased region" description="Basic and acidic residues" evidence="6">
    <location>
        <begin position="622"/>
        <end position="640"/>
    </location>
</feature>
<dbReference type="AlphaFoldDB" id="A0A226D6J5"/>
<accession>A0A226D6J5</accession>
<keyword evidence="4" id="KW-0862">Zinc</keyword>
<evidence type="ECO:0000313" key="9">
    <source>
        <dbReference type="Proteomes" id="UP000198287"/>
    </source>
</evidence>
<dbReference type="InterPro" id="IPR013087">
    <property type="entry name" value="Znf_C2H2_type"/>
</dbReference>
<dbReference type="PANTHER" id="PTHR46179">
    <property type="entry name" value="ZINC FINGER PROTEIN"/>
    <property type="match status" value="1"/>
</dbReference>
<feature type="domain" description="C2H2-type" evidence="7">
    <location>
        <begin position="470"/>
        <end position="499"/>
    </location>
</feature>
<evidence type="ECO:0000313" key="8">
    <source>
        <dbReference type="EMBL" id="OXA39886.1"/>
    </source>
</evidence>
<dbReference type="FunFam" id="3.30.160.60:FF:000100">
    <property type="entry name" value="Zinc finger 45-like"/>
    <property type="match status" value="1"/>
</dbReference>
<evidence type="ECO:0000256" key="5">
    <source>
        <dbReference type="PROSITE-ProRule" id="PRU00042"/>
    </source>
</evidence>
<feature type="region of interest" description="Disordered" evidence="6">
    <location>
        <begin position="234"/>
        <end position="302"/>
    </location>
</feature>
<dbReference type="SUPFAM" id="SSF57667">
    <property type="entry name" value="beta-beta-alpha zinc fingers"/>
    <property type="match status" value="3"/>
</dbReference>
<feature type="domain" description="C2H2-type" evidence="7">
    <location>
        <begin position="534"/>
        <end position="561"/>
    </location>
</feature>
<dbReference type="OMA" id="AVCINCT"/>
<dbReference type="GO" id="GO:0005634">
    <property type="term" value="C:nucleus"/>
    <property type="evidence" value="ECO:0007669"/>
    <property type="project" value="TreeGrafter"/>
</dbReference>
<proteinExistence type="predicted"/>
<feature type="domain" description="C2H2-type" evidence="7">
    <location>
        <begin position="380"/>
        <end position="408"/>
    </location>
</feature>